<dbReference type="Pfam" id="PF05524">
    <property type="entry name" value="PEP-utilisers_N"/>
    <property type="match status" value="1"/>
</dbReference>
<dbReference type="InterPro" id="IPR000121">
    <property type="entry name" value="PEP_util_C"/>
</dbReference>
<comment type="caution">
    <text evidence="24">The sequence shown here is derived from an EMBL/GenBank/DDBJ whole genome shotgun (WGS) entry which is preliminary data.</text>
</comment>
<evidence type="ECO:0000313" key="25">
    <source>
        <dbReference type="Proteomes" id="UP000027284"/>
    </source>
</evidence>
<gene>
    <name evidence="24" type="ORF">EG19_01755</name>
</gene>
<dbReference type="InterPro" id="IPR040442">
    <property type="entry name" value="Pyrv_kinase-like_dom_sf"/>
</dbReference>
<dbReference type="STRING" id="1312852.EG19_01755"/>
<evidence type="ECO:0000256" key="20">
    <source>
        <dbReference type="PIRSR" id="PIRSR000732-3"/>
    </source>
</evidence>
<feature type="domain" description="PEP-utilising enzyme mobile" evidence="21">
    <location>
        <begin position="159"/>
        <end position="229"/>
    </location>
</feature>
<evidence type="ECO:0000256" key="15">
    <source>
        <dbReference type="ARBA" id="ARBA00022842"/>
    </source>
</evidence>
<keyword evidence="9 17" id="KW-0963">Cytoplasm</keyword>
<evidence type="ECO:0000256" key="1">
    <source>
        <dbReference type="ARBA" id="ARBA00000683"/>
    </source>
</evidence>
<evidence type="ECO:0000256" key="7">
    <source>
        <dbReference type="ARBA" id="ARBA00016544"/>
    </source>
</evidence>
<evidence type="ECO:0000256" key="6">
    <source>
        <dbReference type="ARBA" id="ARBA00012232"/>
    </source>
</evidence>
<dbReference type="EC" id="2.7.3.9" evidence="6 17"/>
<proteinExistence type="inferred from homology"/>
<evidence type="ECO:0000259" key="22">
    <source>
        <dbReference type="Pfam" id="PF02896"/>
    </source>
</evidence>
<dbReference type="EMBL" id="JMFG01000015">
    <property type="protein sequence ID" value="KDA53947.1"/>
    <property type="molecule type" value="Genomic_DNA"/>
</dbReference>
<comment type="function">
    <text evidence="3 17">General (non sugar-specific) component of the phosphoenolpyruvate-dependent sugar phosphotransferase system (sugar PTS). This major carbohydrate active-transport system catalyzes the phosphorylation of incoming sugar substrates concomitantly with their translocation across the cell membrane. Enzyme I transfers the phosphoryl group from phosphoenolpyruvate (PEP) to the phosphoryl carrier protein (HPr).</text>
</comment>
<evidence type="ECO:0000256" key="4">
    <source>
        <dbReference type="ARBA" id="ARBA00004496"/>
    </source>
</evidence>
<evidence type="ECO:0000256" key="18">
    <source>
        <dbReference type="PIRSR" id="PIRSR000732-1"/>
    </source>
</evidence>
<dbReference type="GO" id="GO:0016301">
    <property type="term" value="F:kinase activity"/>
    <property type="evidence" value="ECO:0007669"/>
    <property type="project" value="UniProtKB-KW"/>
</dbReference>
<dbReference type="InterPro" id="IPR015813">
    <property type="entry name" value="Pyrv/PenolPyrv_kinase-like_dom"/>
</dbReference>
<evidence type="ECO:0000256" key="19">
    <source>
        <dbReference type="PIRSR" id="PIRSR000732-2"/>
    </source>
</evidence>
<dbReference type="Pfam" id="PF00391">
    <property type="entry name" value="PEP-utilizers"/>
    <property type="match status" value="1"/>
</dbReference>
<evidence type="ECO:0000256" key="13">
    <source>
        <dbReference type="ARBA" id="ARBA00022723"/>
    </source>
</evidence>
<dbReference type="InterPro" id="IPR008731">
    <property type="entry name" value="PTS_EIN"/>
</dbReference>
<dbReference type="InterPro" id="IPR006318">
    <property type="entry name" value="PTS_EI-like"/>
</dbReference>
<dbReference type="PIRSF" id="PIRSF000732">
    <property type="entry name" value="PTS_enzyme_I"/>
    <property type="match status" value="1"/>
</dbReference>
<dbReference type="InterPro" id="IPR024692">
    <property type="entry name" value="PTS_EI"/>
</dbReference>
<feature type="active site" description="Tele-phosphohistidine intermediate" evidence="18">
    <location>
        <position position="193"/>
    </location>
</feature>
<evidence type="ECO:0000256" key="14">
    <source>
        <dbReference type="ARBA" id="ARBA00022777"/>
    </source>
</evidence>
<feature type="binding site" evidence="19">
    <location>
        <position position="337"/>
    </location>
    <ligand>
        <name>phosphoenolpyruvate</name>
        <dbReference type="ChEBI" id="CHEBI:58702"/>
    </ligand>
</feature>
<dbReference type="PANTHER" id="PTHR46244">
    <property type="entry name" value="PHOSPHOENOLPYRUVATE-PROTEIN PHOSPHOTRANSFERASE"/>
    <property type="match status" value="1"/>
</dbReference>
<dbReference type="RefSeq" id="WP_053334970.1">
    <property type="nucleotide sequence ID" value="NZ_JMFG01000015.1"/>
</dbReference>
<comment type="similarity">
    <text evidence="5 17">Belongs to the PEP-utilizing enzyme family.</text>
</comment>
<dbReference type="InterPro" id="IPR036637">
    <property type="entry name" value="Phosphohistidine_dom_sf"/>
</dbReference>
<dbReference type="GO" id="GO:0008965">
    <property type="term" value="F:phosphoenolpyruvate-protein phosphotransferase activity"/>
    <property type="evidence" value="ECO:0007669"/>
    <property type="project" value="UniProtKB-EC"/>
</dbReference>
<name>A0A062XN23_9BACT</name>
<dbReference type="PANTHER" id="PTHR46244:SF3">
    <property type="entry name" value="PHOSPHOENOLPYRUVATE-PROTEIN PHOSPHOTRANSFERASE"/>
    <property type="match status" value="1"/>
</dbReference>
<accession>A0A062XN23</accession>
<dbReference type="Gene3D" id="3.50.30.10">
    <property type="entry name" value="Phosphohistidine domain"/>
    <property type="match status" value="1"/>
</dbReference>
<dbReference type="AlphaFoldDB" id="A0A062XN23"/>
<keyword evidence="10 17" id="KW-0762">Sugar transport</keyword>
<keyword evidence="8 17" id="KW-0813">Transport</keyword>
<dbReference type="NCBIfam" id="TIGR01417">
    <property type="entry name" value="PTS_I_fam"/>
    <property type="match status" value="1"/>
</dbReference>
<evidence type="ECO:0000256" key="11">
    <source>
        <dbReference type="ARBA" id="ARBA00022679"/>
    </source>
</evidence>
<dbReference type="InterPro" id="IPR036618">
    <property type="entry name" value="PtsI_HPr-bd_sf"/>
</dbReference>
<keyword evidence="15 17" id="KW-0460">Magnesium</keyword>
<comment type="catalytic activity">
    <reaction evidence="1 17">
        <text>L-histidyl-[protein] + phosphoenolpyruvate = N(pros)-phospho-L-histidyl-[protein] + pyruvate</text>
        <dbReference type="Rhea" id="RHEA:23880"/>
        <dbReference type="Rhea" id="RHEA-COMP:9745"/>
        <dbReference type="Rhea" id="RHEA-COMP:9746"/>
        <dbReference type="ChEBI" id="CHEBI:15361"/>
        <dbReference type="ChEBI" id="CHEBI:29979"/>
        <dbReference type="ChEBI" id="CHEBI:58702"/>
        <dbReference type="ChEBI" id="CHEBI:64837"/>
        <dbReference type="EC" id="2.7.3.9"/>
    </reaction>
</comment>
<feature type="binding site" evidence="19">
    <location>
        <position position="472"/>
    </location>
    <ligand>
        <name>phosphoenolpyruvate</name>
        <dbReference type="ChEBI" id="CHEBI:58702"/>
    </ligand>
</feature>
<dbReference type="PRINTS" id="PR01736">
    <property type="entry name" value="PHPHTRNFRASE"/>
</dbReference>
<feature type="domain" description="Phosphotransferase system enzyme I N-terminal" evidence="23">
    <location>
        <begin position="9"/>
        <end position="131"/>
    </location>
</feature>
<keyword evidence="25" id="KW-1185">Reference proteome</keyword>
<evidence type="ECO:0000256" key="5">
    <source>
        <dbReference type="ARBA" id="ARBA00007837"/>
    </source>
</evidence>
<comment type="cofactor">
    <cofactor evidence="2 17 20">
        <name>Mg(2+)</name>
        <dbReference type="ChEBI" id="CHEBI:18420"/>
    </cofactor>
</comment>
<protein>
    <recommendedName>
        <fullName evidence="7 17">Phosphoenolpyruvate-protein phosphotransferase</fullName>
        <ecNumber evidence="6 17">2.7.3.9</ecNumber>
    </recommendedName>
    <alternativeName>
        <fullName evidence="16 17">Phosphotransferase system, enzyme I</fullName>
    </alternativeName>
</protein>
<feature type="binding site" evidence="20">
    <location>
        <position position="462"/>
    </location>
    <ligand>
        <name>Mg(2+)</name>
        <dbReference type="ChEBI" id="CHEBI:18420"/>
    </ligand>
</feature>
<evidence type="ECO:0000256" key="8">
    <source>
        <dbReference type="ARBA" id="ARBA00022448"/>
    </source>
</evidence>
<dbReference type="GO" id="GO:0046872">
    <property type="term" value="F:metal ion binding"/>
    <property type="evidence" value="ECO:0007669"/>
    <property type="project" value="UniProtKB-KW"/>
</dbReference>
<evidence type="ECO:0000259" key="23">
    <source>
        <dbReference type="Pfam" id="PF05524"/>
    </source>
</evidence>
<evidence type="ECO:0000256" key="2">
    <source>
        <dbReference type="ARBA" id="ARBA00001946"/>
    </source>
</evidence>
<dbReference type="SUPFAM" id="SSF47831">
    <property type="entry name" value="Enzyme I of the PEP:sugar phosphotransferase system HPr-binding (sub)domain"/>
    <property type="match status" value="1"/>
</dbReference>
<reference evidence="24 25" key="1">
    <citation type="submission" date="2014-04" db="EMBL/GenBank/DDBJ databases">
        <title>The Genome Sequence of Thermoanaerobaculum aquaticum MP-01, The First Cultivated Group 23 Acidobacterium.</title>
        <authorList>
            <person name="Stamps B.W."/>
            <person name="Losey N.A."/>
            <person name="Lawson P.A."/>
            <person name="Stevenson B.S."/>
        </authorList>
    </citation>
    <scope>NUCLEOTIDE SEQUENCE [LARGE SCALE GENOMIC DNA]</scope>
    <source>
        <strain evidence="24 25">MP-01</strain>
    </source>
</reference>
<evidence type="ECO:0000313" key="24">
    <source>
        <dbReference type="EMBL" id="KDA53947.1"/>
    </source>
</evidence>
<keyword evidence="11 17" id="KW-0808">Transferase</keyword>
<evidence type="ECO:0000259" key="21">
    <source>
        <dbReference type="Pfam" id="PF00391"/>
    </source>
</evidence>
<evidence type="ECO:0000256" key="10">
    <source>
        <dbReference type="ARBA" id="ARBA00022597"/>
    </source>
</evidence>
<evidence type="ECO:0000256" key="12">
    <source>
        <dbReference type="ARBA" id="ARBA00022683"/>
    </source>
</evidence>
<dbReference type="InterPro" id="IPR050499">
    <property type="entry name" value="PEP-utilizing_PTS_enzyme"/>
</dbReference>
<feature type="domain" description="PEP-utilising enzyme C-terminal" evidence="22">
    <location>
        <begin position="260"/>
        <end position="547"/>
    </location>
</feature>
<dbReference type="SUPFAM" id="SSF52009">
    <property type="entry name" value="Phosphohistidine domain"/>
    <property type="match status" value="1"/>
</dbReference>
<dbReference type="InterPro" id="IPR008279">
    <property type="entry name" value="PEP-util_enz_mobile_dom"/>
</dbReference>
<keyword evidence="13 17" id="KW-0479">Metal-binding</keyword>
<dbReference type="Gene3D" id="1.10.274.10">
    <property type="entry name" value="PtsI, HPr-binding domain"/>
    <property type="match status" value="1"/>
</dbReference>
<dbReference type="GO" id="GO:0009401">
    <property type="term" value="P:phosphoenolpyruvate-dependent sugar phosphotransferase system"/>
    <property type="evidence" value="ECO:0007669"/>
    <property type="project" value="UniProtKB-KW"/>
</dbReference>
<dbReference type="Gene3D" id="3.20.20.60">
    <property type="entry name" value="Phosphoenolpyruvate-binding domains"/>
    <property type="match status" value="1"/>
</dbReference>
<dbReference type="Pfam" id="PF02896">
    <property type="entry name" value="PEP-utilizers_C"/>
    <property type="match status" value="1"/>
</dbReference>
<dbReference type="OrthoDB" id="9765468at2"/>
<sequence length="589" mass="64733">MTASRTLSGLPASPGIAMGEPLLVENQPLPVIRVAIPEERVEEEIARLHEAASRVAARLAELKEAAGARMGPEFAAILEAHRLLLSDPTLAAEVEEVIRRERVCAEWALEEVVRGLLQRFEQLADVYLRERQVDLLDVAAHWQRELQGKPQPRLVNGQPRILVADDIPPSQAIQLAAGSVIGFASEAGGLTSHTTIIAKSLGIPAVVGVEGLVEATRHGNFVIVDGFEGHVLINPEPALVEVYRWRAQEHRRRQQNLLQQAGLPAETTDGHRVRLLANVDLLHEIEDAHRAGAEGVGLFRSEFLFMQTAPLLPDEEAQYQVYRKLVEGFPGQVVTIRTYDLGGKKLAREVLGQLEANPALGLRGVRLSLARPDFFRTQLRALLRVAGEFPGQVRVMVPMVGHLEEVRTVKVMLERLRHELEEEGKATPPELALGAMVEVPAAALLAEHFARELAFLSIGTNDLTQYTLAVDRANRELARTYRPLHPAVLRLIERVITAGRRAGIPVSLCGELAADPIAVPVLLGLGLTEFSMHPPALPVVRSLIRAISFADAKRIARRALSMASAKEVEEFLWEIVAGLLAKLQLRVRI</sequence>
<evidence type="ECO:0000256" key="3">
    <source>
        <dbReference type="ARBA" id="ARBA00002728"/>
    </source>
</evidence>
<feature type="active site" description="Proton donor" evidence="18">
    <location>
        <position position="509"/>
    </location>
</feature>
<evidence type="ECO:0000256" key="16">
    <source>
        <dbReference type="ARBA" id="ARBA00033235"/>
    </source>
</evidence>
<evidence type="ECO:0000256" key="17">
    <source>
        <dbReference type="PIRNR" id="PIRNR000732"/>
    </source>
</evidence>
<keyword evidence="14 17" id="KW-0418">Kinase</keyword>
<evidence type="ECO:0000256" key="9">
    <source>
        <dbReference type="ARBA" id="ARBA00022490"/>
    </source>
</evidence>
<dbReference type="Proteomes" id="UP000027284">
    <property type="component" value="Unassembled WGS sequence"/>
</dbReference>
<organism evidence="24 25">
    <name type="scientific">Thermoanaerobaculum aquaticum</name>
    <dbReference type="NCBI Taxonomy" id="1312852"/>
    <lineage>
        <taxon>Bacteria</taxon>
        <taxon>Pseudomonadati</taxon>
        <taxon>Acidobacteriota</taxon>
        <taxon>Thermoanaerobaculia</taxon>
        <taxon>Thermoanaerobaculales</taxon>
        <taxon>Thermoanaerobaculaceae</taxon>
        <taxon>Thermoanaerobaculum</taxon>
    </lineage>
</organism>
<comment type="subcellular location">
    <subcellularLocation>
        <location evidence="4 17">Cytoplasm</location>
    </subcellularLocation>
</comment>
<feature type="binding site" evidence="19">
    <location>
        <position position="300"/>
    </location>
    <ligand>
        <name>phosphoenolpyruvate</name>
        <dbReference type="ChEBI" id="CHEBI:58702"/>
    </ligand>
</feature>
<feature type="binding site" evidence="19">
    <location>
        <begin position="461"/>
        <end position="462"/>
    </location>
    <ligand>
        <name>phosphoenolpyruvate</name>
        <dbReference type="ChEBI" id="CHEBI:58702"/>
    </ligand>
</feature>
<keyword evidence="12 17" id="KW-0598">Phosphotransferase system</keyword>
<dbReference type="GO" id="GO:0005737">
    <property type="term" value="C:cytoplasm"/>
    <property type="evidence" value="ECO:0007669"/>
    <property type="project" value="UniProtKB-SubCell"/>
</dbReference>
<dbReference type="SUPFAM" id="SSF51621">
    <property type="entry name" value="Phosphoenolpyruvate/pyruvate domain"/>
    <property type="match status" value="1"/>
</dbReference>
<feature type="binding site" evidence="20">
    <location>
        <position position="438"/>
    </location>
    <ligand>
        <name>Mg(2+)</name>
        <dbReference type="ChEBI" id="CHEBI:18420"/>
    </ligand>
</feature>